<feature type="domain" description="ORC1/DEAH AAA+ ATPase" evidence="3">
    <location>
        <begin position="470"/>
        <end position="584"/>
    </location>
</feature>
<feature type="transmembrane region" description="Helical" evidence="1">
    <location>
        <begin position="321"/>
        <end position="344"/>
    </location>
</feature>
<comment type="caution">
    <text evidence="4">The sequence shown here is derived from an EMBL/GenBank/DDBJ whole genome shotgun (WGS) entry which is preliminary data.</text>
</comment>
<proteinExistence type="predicted"/>
<evidence type="ECO:0000259" key="3">
    <source>
        <dbReference type="Pfam" id="PF13401"/>
    </source>
</evidence>
<feature type="transmembrane region" description="Helical" evidence="1">
    <location>
        <begin position="371"/>
        <end position="388"/>
    </location>
</feature>
<reference evidence="4" key="1">
    <citation type="submission" date="2021-11" db="EMBL/GenBank/DDBJ databases">
        <title>Vibrio ZSDE26 sp. nov. and Vibrio ZSDZ34 sp. nov., isolated from coastal seawater in Qingdao.</title>
        <authorList>
            <person name="Zhang P."/>
        </authorList>
    </citation>
    <scope>NUCLEOTIDE SEQUENCE</scope>
    <source>
        <strain evidence="4">ZSDZ34</strain>
    </source>
</reference>
<sequence length="781" mass="90353">MRYFLCFLVVLFGIYPSFAVADWQYEEDSGPKVGDTAIKISDAIESLPSRLFFTETDSRKVEQLLNATLAAQNREIDNYGLALERYRKEMTDEQWHLVRIEYLTLTSLSQSKQRLLELAPSRFRDELTGFGPRGVQQFTQEWRISRLNVEYFIYLQVRSLKALITDLFISPIPVIWAGLKVFAIYLALMWWLANHSRLYDQYRELVKNRTTAPPLWMKVIWYIGRAGRAIAWLIALTLSLRILAELDALSQLIFLEIITWWVLGGAIAISFILEFIHRNSRSVTKQIVQLRLSTVRRYVWSFMVAGLVLQISAQTLGKGTIYFWISSFVTFWFALITLSILLLWKSTVFASLSRITDKPVYVTWAEGNKDSWLLGIVASAIAMLWLVIHHTQHRLIGFLSAIPAFNQALTYLFKIEVAKQSSSQDEQKNLVRIKGNEAFDYILPGNDFSPIVDYAKDELNQLCHYLLTDSPAICVVSGERGVGTTRLLKQILHKAKNAEPVYLNCPYSGYNALLVHLAVSIGLEEDTSDIKILNHLRKSETTYLIALDNCQRLVKPKVGGLADLIKLTNLLRRSKKNHRAILSIEKSSWRFVDRSRGERLLFDWVTFMPRWNEQQIRQLFDSRINQNVKYPVSFDGLVVPKQWDNDSETEEERAKQGFYRILWHYSDGNPTVALRFFRLSIRKHKENGKVVVRLFNAPVSEELEKMPKPMLAVLRSIVQLEIASPEDLSECTQLSIAEVIGVLRYFQSRGFIEWAEEKARISDHWFRHITNVLDRQHLLVK</sequence>
<dbReference type="GO" id="GO:0016887">
    <property type="term" value="F:ATP hydrolysis activity"/>
    <property type="evidence" value="ECO:0007669"/>
    <property type="project" value="InterPro"/>
</dbReference>
<keyword evidence="1" id="KW-0472">Membrane</keyword>
<dbReference type="Pfam" id="PF13401">
    <property type="entry name" value="AAA_22"/>
    <property type="match status" value="1"/>
</dbReference>
<dbReference type="EMBL" id="JAJNNZ010000004">
    <property type="protein sequence ID" value="MCJ2376566.1"/>
    <property type="molecule type" value="Genomic_DNA"/>
</dbReference>
<evidence type="ECO:0000256" key="2">
    <source>
        <dbReference type="SAM" id="SignalP"/>
    </source>
</evidence>
<dbReference type="RefSeq" id="WP_244356221.1">
    <property type="nucleotide sequence ID" value="NZ_JAJNNZ010000004.1"/>
</dbReference>
<keyword evidence="1" id="KW-0812">Transmembrane</keyword>
<dbReference type="SUPFAM" id="SSF52540">
    <property type="entry name" value="P-loop containing nucleoside triphosphate hydrolases"/>
    <property type="match status" value="1"/>
</dbReference>
<keyword evidence="4" id="KW-0067">ATP-binding</keyword>
<keyword evidence="2" id="KW-0732">Signal</keyword>
<name>A0A9X1WAM2_9VIBR</name>
<feature type="transmembrane region" description="Helical" evidence="1">
    <location>
        <begin position="174"/>
        <end position="193"/>
    </location>
</feature>
<feature type="signal peptide" evidence="2">
    <location>
        <begin position="1"/>
        <end position="21"/>
    </location>
</feature>
<feature type="transmembrane region" description="Helical" evidence="1">
    <location>
        <begin position="297"/>
        <end position="315"/>
    </location>
</feature>
<dbReference type="AlphaFoldDB" id="A0A9X1WAM2"/>
<feature type="chain" id="PRO_5040820643" evidence="2">
    <location>
        <begin position="22"/>
        <end position="781"/>
    </location>
</feature>
<dbReference type="InterPro" id="IPR027417">
    <property type="entry name" value="P-loop_NTPase"/>
</dbReference>
<dbReference type="Gene3D" id="3.40.50.300">
    <property type="entry name" value="P-loop containing nucleotide triphosphate hydrolases"/>
    <property type="match status" value="1"/>
</dbReference>
<protein>
    <submittedName>
        <fullName evidence="4">ATP-binding protein</fullName>
    </submittedName>
</protein>
<gene>
    <name evidence="4" type="ORF">LNL84_06920</name>
</gene>
<dbReference type="Proteomes" id="UP001139488">
    <property type="component" value="Unassembled WGS sequence"/>
</dbReference>
<evidence type="ECO:0000313" key="4">
    <source>
        <dbReference type="EMBL" id="MCJ2376566.1"/>
    </source>
</evidence>
<keyword evidence="5" id="KW-1185">Reference proteome</keyword>
<feature type="transmembrane region" description="Helical" evidence="1">
    <location>
        <begin position="252"/>
        <end position="276"/>
    </location>
</feature>
<keyword evidence="4" id="KW-0547">Nucleotide-binding</keyword>
<dbReference type="InterPro" id="IPR049945">
    <property type="entry name" value="AAA_22"/>
</dbReference>
<feature type="transmembrane region" description="Helical" evidence="1">
    <location>
        <begin position="219"/>
        <end position="240"/>
    </location>
</feature>
<dbReference type="GO" id="GO:0005524">
    <property type="term" value="F:ATP binding"/>
    <property type="evidence" value="ECO:0007669"/>
    <property type="project" value="UniProtKB-KW"/>
</dbReference>
<keyword evidence="1" id="KW-1133">Transmembrane helix</keyword>
<organism evidence="4 5">
    <name type="scientific">Vibrio gelatinilyticus</name>
    <dbReference type="NCBI Taxonomy" id="2893468"/>
    <lineage>
        <taxon>Bacteria</taxon>
        <taxon>Pseudomonadati</taxon>
        <taxon>Pseudomonadota</taxon>
        <taxon>Gammaproteobacteria</taxon>
        <taxon>Vibrionales</taxon>
        <taxon>Vibrionaceae</taxon>
        <taxon>Vibrio</taxon>
    </lineage>
</organism>
<evidence type="ECO:0000313" key="5">
    <source>
        <dbReference type="Proteomes" id="UP001139488"/>
    </source>
</evidence>
<accession>A0A9X1WAM2</accession>
<evidence type="ECO:0000256" key="1">
    <source>
        <dbReference type="SAM" id="Phobius"/>
    </source>
</evidence>